<dbReference type="Gene3D" id="1.10.10.10">
    <property type="entry name" value="Winged helix-like DNA-binding domain superfamily/Winged helix DNA-binding domain"/>
    <property type="match status" value="1"/>
</dbReference>
<organism evidence="5 6">
    <name type="scientific">Streptomyces stephensoniae</name>
    <dbReference type="NCBI Taxonomy" id="3375367"/>
    <lineage>
        <taxon>Bacteria</taxon>
        <taxon>Bacillati</taxon>
        <taxon>Actinomycetota</taxon>
        <taxon>Actinomycetes</taxon>
        <taxon>Kitasatosporales</taxon>
        <taxon>Streptomycetaceae</taxon>
        <taxon>Streptomyces</taxon>
    </lineage>
</organism>
<evidence type="ECO:0000256" key="3">
    <source>
        <dbReference type="SAM" id="MobiDB-lite"/>
    </source>
</evidence>
<dbReference type="InterPro" id="IPR016032">
    <property type="entry name" value="Sig_transdc_resp-reg_C-effctor"/>
</dbReference>
<feature type="domain" description="HTH luxR-type" evidence="4">
    <location>
        <begin position="894"/>
        <end position="959"/>
    </location>
</feature>
<evidence type="ECO:0000256" key="2">
    <source>
        <dbReference type="ARBA" id="ARBA00022840"/>
    </source>
</evidence>
<comment type="caution">
    <text evidence="5">The sequence shown here is derived from an EMBL/GenBank/DDBJ whole genome shotgun (WGS) entry which is preliminary data.</text>
</comment>
<keyword evidence="1" id="KW-0547">Nucleotide-binding</keyword>
<dbReference type="EMBL" id="JAVRFG010000002">
    <property type="protein sequence ID" value="MDT0489219.1"/>
    <property type="molecule type" value="Genomic_DNA"/>
</dbReference>
<feature type="compositionally biased region" description="Basic residues" evidence="3">
    <location>
        <begin position="881"/>
        <end position="891"/>
    </location>
</feature>
<feature type="region of interest" description="Disordered" evidence="3">
    <location>
        <begin position="940"/>
        <end position="959"/>
    </location>
</feature>
<dbReference type="RefSeq" id="WP_311595360.1">
    <property type="nucleotide sequence ID" value="NZ_JAVRFG010000002.1"/>
</dbReference>
<dbReference type="PANTHER" id="PTHR16305:SF35">
    <property type="entry name" value="TRANSCRIPTIONAL ACTIVATOR DOMAIN"/>
    <property type="match status" value="1"/>
</dbReference>
<feature type="region of interest" description="Disordered" evidence="3">
    <location>
        <begin position="881"/>
        <end position="906"/>
    </location>
</feature>
<dbReference type="SUPFAM" id="SSF52540">
    <property type="entry name" value="P-loop containing nucleoside triphosphate hydrolases"/>
    <property type="match status" value="1"/>
</dbReference>
<evidence type="ECO:0000256" key="1">
    <source>
        <dbReference type="ARBA" id="ARBA00022741"/>
    </source>
</evidence>
<dbReference type="CDD" id="cd06170">
    <property type="entry name" value="LuxR_C_like"/>
    <property type="match status" value="1"/>
</dbReference>
<dbReference type="SUPFAM" id="SSF46894">
    <property type="entry name" value="C-terminal effector domain of the bipartite response regulators"/>
    <property type="match status" value="1"/>
</dbReference>
<dbReference type="InterPro" id="IPR000792">
    <property type="entry name" value="Tscrpt_reg_LuxR_C"/>
</dbReference>
<evidence type="ECO:0000313" key="5">
    <source>
        <dbReference type="EMBL" id="MDT0489219.1"/>
    </source>
</evidence>
<reference evidence="6" key="1">
    <citation type="submission" date="2023-07" db="EMBL/GenBank/DDBJ databases">
        <title>30 novel species of actinomycetes from the DSMZ collection.</title>
        <authorList>
            <person name="Nouioui I."/>
        </authorList>
    </citation>
    <scope>NUCLEOTIDE SEQUENCE [LARGE SCALE GENOMIC DNA]</scope>
    <source>
        <strain evidence="6">DSM 40932</strain>
    </source>
</reference>
<gene>
    <name evidence="5" type="ORF">RM717_01705</name>
</gene>
<accession>A0ABU2VVT8</accession>
<proteinExistence type="predicted"/>
<dbReference type="Pfam" id="PF00196">
    <property type="entry name" value="GerE"/>
    <property type="match status" value="1"/>
</dbReference>
<feature type="region of interest" description="Disordered" evidence="3">
    <location>
        <begin position="1"/>
        <end position="20"/>
    </location>
</feature>
<protein>
    <submittedName>
        <fullName evidence="5">LuxR C-terminal-related transcriptional regulator</fullName>
    </submittedName>
</protein>
<evidence type="ECO:0000259" key="4">
    <source>
        <dbReference type="PROSITE" id="PS50043"/>
    </source>
</evidence>
<feature type="region of interest" description="Disordered" evidence="3">
    <location>
        <begin position="811"/>
        <end position="849"/>
    </location>
</feature>
<dbReference type="InterPro" id="IPR036388">
    <property type="entry name" value="WH-like_DNA-bd_sf"/>
</dbReference>
<keyword evidence="2" id="KW-0067">ATP-binding</keyword>
<dbReference type="InterPro" id="IPR027417">
    <property type="entry name" value="P-loop_NTPase"/>
</dbReference>
<dbReference type="PANTHER" id="PTHR16305">
    <property type="entry name" value="TESTICULAR SOLUBLE ADENYLYL CYCLASE"/>
    <property type="match status" value="1"/>
</dbReference>
<name>A0ABU2VVT8_9ACTN</name>
<dbReference type="Proteomes" id="UP001180556">
    <property type="component" value="Unassembled WGS sequence"/>
</dbReference>
<evidence type="ECO:0000313" key="6">
    <source>
        <dbReference type="Proteomes" id="UP001180556"/>
    </source>
</evidence>
<dbReference type="PRINTS" id="PR00038">
    <property type="entry name" value="HTHLUXR"/>
</dbReference>
<sequence length="959" mass="102146">MVRATWTHPPLGTEESEGGDVITTCGSALRSLERALSGREADPVLMFVEGAAGEGKSHLLQELADLPGIPDLARLWWRCGAGAGGGPPGEDEHRREPTLWLVDDAHRADEVELRRLRRVLEGLERGSAAVVTYRPEELALPGLPLGRAPMAYPDRLAVLRNRLAPWDEERVRRAAAEVLGGSGCTDEAVTRLHERTGGVPRVVVDLLAMVREQWPAFTGTAAEVDAAGVPARLAELVLSRTHALSPAYRPVVWAAAVLDAPVGREELIAVSGLGAATGNSALLRALESGALAEPAEGRYGFAVPLAASAVRATVPGPVRQDLHRRTARVLSRRHPVAWADVAEHHRAAGDGHRWIRAVERAAGAAEASGRHQQAITLLERTLATPDLPPRARARLAPLLARNAVTGLRSDQTVEVLAQIVRDAALPPAVRGELRLDLGLMLCNQMGRFPEGWRVLEVAAAELREVRSALAARAMAALVLPYQPGVSLDVHQGWLIKAVAAADDSGDEAMRTAVLANHVGLAMSWADPEAWELVEKLPVRSTDPACVRQAARGLCNAADSAVWLGFYGRVDDLLAQGRELSAQTGAPYTEHSALGTLLLQAWWTGQWLGLDKRCEDFIATTADMPFIASDAYVVRGLLAVAQGDWGEARSWLFQRGTFDIERLPVPLGAAAAGAVIRLALARQEVAAAAEQARSAWQVVAEKGVWPWAAELAPWAVEALVRAGDGSTAHTMVRNFAQGLGRCDAPAARAALVWSRAVLAETEAAARERRGGLLEAAKLYGKAAAAYAELPRPYSEALTMEGAARCVLAADTEETSGPAPGQASGPASETEGAAEAEDNAVPPPPVSDDPATMAALTELESCAQRFTDLGAVWDAARARALLRTRQPARKGRPPGRPSHADQLSPREEEVAQLAVSGLTNREIAATLHLSPRTVEQHIAGAMRKTGALSRRDLAHRPGPTP</sequence>
<dbReference type="PROSITE" id="PS50043">
    <property type="entry name" value="HTH_LUXR_2"/>
    <property type="match status" value="1"/>
</dbReference>
<keyword evidence="6" id="KW-1185">Reference proteome</keyword>
<dbReference type="SMART" id="SM00421">
    <property type="entry name" value="HTH_LUXR"/>
    <property type="match status" value="1"/>
</dbReference>